<organism evidence="7 8">
    <name type="scientific">Marasmius tenuissimus</name>
    <dbReference type="NCBI Taxonomy" id="585030"/>
    <lineage>
        <taxon>Eukaryota</taxon>
        <taxon>Fungi</taxon>
        <taxon>Dikarya</taxon>
        <taxon>Basidiomycota</taxon>
        <taxon>Agaricomycotina</taxon>
        <taxon>Agaricomycetes</taxon>
        <taxon>Agaricomycetidae</taxon>
        <taxon>Agaricales</taxon>
        <taxon>Marasmiineae</taxon>
        <taxon>Marasmiaceae</taxon>
        <taxon>Marasmius</taxon>
    </lineage>
</organism>
<evidence type="ECO:0000256" key="3">
    <source>
        <dbReference type="ARBA" id="ARBA00022692"/>
    </source>
</evidence>
<feature type="region of interest" description="Disordered" evidence="6">
    <location>
        <begin position="1"/>
        <end position="50"/>
    </location>
</feature>
<keyword evidence="2" id="KW-0813">Transport</keyword>
<dbReference type="PANTHER" id="PTHR43791:SF65">
    <property type="entry name" value="MAJOR FACILITATOR SUPERFAMILY (MFS) PROFILE DOMAIN-CONTAINING PROTEIN-RELATED"/>
    <property type="match status" value="1"/>
</dbReference>
<dbReference type="Proteomes" id="UP001437256">
    <property type="component" value="Unassembled WGS sequence"/>
</dbReference>
<accession>A0ABR3A5A5</accession>
<dbReference type="PANTHER" id="PTHR43791">
    <property type="entry name" value="PERMEASE-RELATED"/>
    <property type="match status" value="1"/>
</dbReference>
<keyword evidence="8" id="KW-1185">Reference proteome</keyword>
<comment type="subcellular location">
    <subcellularLocation>
        <location evidence="1">Membrane</location>
        <topology evidence="1">Multi-pass membrane protein</topology>
    </subcellularLocation>
</comment>
<dbReference type="InterPro" id="IPR036259">
    <property type="entry name" value="MFS_trans_sf"/>
</dbReference>
<gene>
    <name evidence="7" type="ORF">AAF712_004233</name>
</gene>
<keyword evidence="3" id="KW-0812">Transmembrane</keyword>
<dbReference type="EMBL" id="JBBXMP010000017">
    <property type="protein sequence ID" value="KAL0068519.1"/>
    <property type="molecule type" value="Genomic_DNA"/>
</dbReference>
<evidence type="ECO:0000256" key="5">
    <source>
        <dbReference type="ARBA" id="ARBA00023136"/>
    </source>
</evidence>
<sequence length="170" mass="19327">MSSTRPPAEATQNAESANEKTSSDLSITDKGDDSIHNEKPPLGVPLEGAGGNVWTRWRRTNIDLDSIATQPSVFDDPAKLNVYRPPPQYENAHRFDPNARWTWREEKRVVRKIDVRIMIWAAIMFFSLDLDRSNISQANTDNFLDDLNMNTNDFNLGNSLFRICFLIAGE</sequence>
<name>A0ABR3A5A5_9AGAR</name>
<feature type="compositionally biased region" description="Polar residues" evidence="6">
    <location>
        <begin position="1"/>
        <end position="16"/>
    </location>
</feature>
<keyword evidence="4" id="KW-1133">Transmembrane helix</keyword>
<evidence type="ECO:0000313" key="8">
    <source>
        <dbReference type="Proteomes" id="UP001437256"/>
    </source>
</evidence>
<feature type="compositionally biased region" description="Basic and acidic residues" evidence="6">
    <location>
        <begin position="17"/>
        <end position="39"/>
    </location>
</feature>
<comment type="caution">
    <text evidence="7">The sequence shown here is derived from an EMBL/GenBank/DDBJ whole genome shotgun (WGS) entry which is preliminary data.</text>
</comment>
<evidence type="ECO:0000313" key="7">
    <source>
        <dbReference type="EMBL" id="KAL0068519.1"/>
    </source>
</evidence>
<evidence type="ECO:0000256" key="1">
    <source>
        <dbReference type="ARBA" id="ARBA00004141"/>
    </source>
</evidence>
<dbReference type="SUPFAM" id="SSF103473">
    <property type="entry name" value="MFS general substrate transporter"/>
    <property type="match status" value="1"/>
</dbReference>
<proteinExistence type="predicted"/>
<evidence type="ECO:0000256" key="2">
    <source>
        <dbReference type="ARBA" id="ARBA00022448"/>
    </source>
</evidence>
<protein>
    <submittedName>
        <fullName evidence="7">Uncharacterized protein</fullName>
    </submittedName>
</protein>
<reference evidence="7 8" key="1">
    <citation type="submission" date="2024-05" db="EMBL/GenBank/DDBJ databases">
        <title>A draft genome resource for the thread blight pathogen Marasmius tenuissimus strain MS-2.</title>
        <authorList>
            <person name="Yulfo-Soto G.E."/>
            <person name="Baruah I.K."/>
            <person name="Amoako-Attah I."/>
            <person name="Bukari Y."/>
            <person name="Meinhardt L.W."/>
            <person name="Bailey B.A."/>
            <person name="Cohen S.P."/>
        </authorList>
    </citation>
    <scope>NUCLEOTIDE SEQUENCE [LARGE SCALE GENOMIC DNA]</scope>
    <source>
        <strain evidence="7 8">MS-2</strain>
    </source>
</reference>
<evidence type="ECO:0000256" key="4">
    <source>
        <dbReference type="ARBA" id="ARBA00022989"/>
    </source>
</evidence>
<evidence type="ECO:0000256" key="6">
    <source>
        <dbReference type="SAM" id="MobiDB-lite"/>
    </source>
</evidence>
<keyword evidence="5" id="KW-0472">Membrane</keyword>